<accession>A0ABQ5VSA8</accession>
<evidence type="ECO:0000256" key="2">
    <source>
        <dbReference type="ARBA" id="ARBA00008749"/>
    </source>
</evidence>
<keyword evidence="15" id="KW-1185">Reference proteome</keyword>
<comment type="caution">
    <text evidence="14">The sequence shown here is derived from an EMBL/GenBank/DDBJ whole genome shotgun (WGS) entry which is preliminary data.</text>
</comment>
<dbReference type="EMBL" id="BSNN01000002">
    <property type="protein sequence ID" value="GLQ34313.1"/>
    <property type="molecule type" value="Genomic_DNA"/>
</dbReference>
<feature type="domain" description="Fatty acid desaturase" evidence="13">
    <location>
        <begin position="54"/>
        <end position="253"/>
    </location>
</feature>
<evidence type="ECO:0000256" key="8">
    <source>
        <dbReference type="ARBA" id="ARBA00023004"/>
    </source>
</evidence>
<keyword evidence="4 12" id="KW-0812">Transmembrane</keyword>
<organism evidence="14 15">
    <name type="scientific">Amylibacter marinus</name>
    <dbReference type="NCBI Taxonomy" id="1475483"/>
    <lineage>
        <taxon>Bacteria</taxon>
        <taxon>Pseudomonadati</taxon>
        <taxon>Pseudomonadota</taxon>
        <taxon>Alphaproteobacteria</taxon>
        <taxon>Rhodobacterales</taxon>
        <taxon>Paracoccaceae</taxon>
        <taxon>Amylibacter</taxon>
    </lineage>
</organism>
<comment type="subcellular location">
    <subcellularLocation>
        <location evidence="1">Membrane</location>
        <topology evidence="1">Multi-pass membrane protein</topology>
    </subcellularLocation>
</comment>
<dbReference type="CDD" id="cd03505">
    <property type="entry name" value="Delta9-FADS-like"/>
    <property type="match status" value="1"/>
</dbReference>
<dbReference type="InterPro" id="IPR005804">
    <property type="entry name" value="FA_desaturase_dom"/>
</dbReference>
<dbReference type="Proteomes" id="UP001156694">
    <property type="component" value="Unassembled WGS sequence"/>
</dbReference>
<evidence type="ECO:0000313" key="15">
    <source>
        <dbReference type="Proteomes" id="UP001156694"/>
    </source>
</evidence>
<evidence type="ECO:0000256" key="10">
    <source>
        <dbReference type="ARBA" id="ARBA00023136"/>
    </source>
</evidence>
<keyword evidence="5" id="KW-0276">Fatty acid metabolism</keyword>
<dbReference type="InterPro" id="IPR015876">
    <property type="entry name" value="Acyl-CoA_DS"/>
</dbReference>
<keyword evidence="6 12" id="KW-1133">Transmembrane helix</keyword>
<feature type="transmembrane region" description="Helical" evidence="12">
    <location>
        <begin position="85"/>
        <end position="106"/>
    </location>
</feature>
<feature type="transmembrane region" description="Helical" evidence="12">
    <location>
        <begin position="175"/>
        <end position="200"/>
    </location>
</feature>
<name>A0ABQ5VSA8_9RHOB</name>
<dbReference type="RefSeq" id="WP_284376066.1">
    <property type="nucleotide sequence ID" value="NZ_BSNN01000002.1"/>
</dbReference>
<comment type="similarity">
    <text evidence="2">Belongs to the fatty acid desaturase type 2 family.</text>
</comment>
<evidence type="ECO:0000259" key="13">
    <source>
        <dbReference type="Pfam" id="PF00487"/>
    </source>
</evidence>
<keyword evidence="3" id="KW-0444">Lipid biosynthesis</keyword>
<evidence type="ECO:0000256" key="5">
    <source>
        <dbReference type="ARBA" id="ARBA00022832"/>
    </source>
</evidence>
<keyword evidence="8" id="KW-0408">Iron</keyword>
<reference evidence="15" key="1">
    <citation type="journal article" date="2019" name="Int. J. Syst. Evol. Microbiol.">
        <title>The Global Catalogue of Microorganisms (GCM) 10K type strain sequencing project: providing services to taxonomists for standard genome sequencing and annotation.</title>
        <authorList>
            <consortium name="The Broad Institute Genomics Platform"/>
            <consortium name="The Broad Institute Genome Sequencing Center for Infectious Disease"/>
            <person name="Wu L."/>
            <person name="Ma J."/>
        </authorList>
    </citation>
    <scope>NUCLEOTIDE SEQUENCE [LARGE SCALE GENOMIC DNA]</scope>
    <source>
        <strain evidence="15">NBRC 110140</strain>
    </source>
</reference>
<evidence type="ECO:0000256" key="9">
    <source>
        <dbReference type="ARBA" id="ARBA00023098"/>
    </source>
</evidence>
<evidence type="ECO:0000256" key="11">
    <source>
        <dbReference type="ARBA" id="ARBA00023160"/>
    </source>
</evidence>
<evidence type="ECO:0000256" key="7">
    <source>
        <dbReference type="ARBA" id="ARBA00023002"/>
    </source>
</evidence>
<keyword evidence="11" id="KW-0275">Fatty acid biosynthesis</keyword>
<proteinExistence type="inferred from homology"/>
<dbReference type="PANTHER" id="PTHR11351">
    <property type="entry name" value="ACYL-COA DESATURASE"/>
    <property type="match status" value="1"/>
</dbReference>
<dbReference type="Pfam" id="PF00487">
    <property type="entry name" value="FA_desaturase"/>
    <property type="match status" value="1"/>
</dbReference>
<protein>
    <submittedName>
        <fullName evidence="14">Delta-9 desaturase</fullName>
    </submittedName>
</protein>
<keyword evidence="7" id="KW-0560">Oxidoreductase</keyword>
<evidence type="ECO:0000313" key="14">
    <source>
        <dbReference type="EMBL" id="GLQ34313.1"/>
    </source>
</evidence>
<evidence type="ECO:0000256" key="4">
    <source>
        <dbReference type="ARBA" id="ARBA00022692"/>
    </source>
</evidence>
<keyword evidence="10 12" id="KW-0472">Membrane</keyword>
<sequence>MYLIATDRVHPDHMTCNLTGEIAFRPLKSLWLFTNITGLAIAAFYFCDILAILWCLGLTAITICMGHSVGMHRLLIHRSFHTYKLIEYILVWLGALVGMAGPIGMIRAHDMRDWHQRQVDCPQHPAHNTGFWRDAWWQLCCEFQLRNSPDILIEPEVNEDILYRLLERSWMLQQLPIALISYAIGGWAWVLWGCCARISISLIGHWMIGHYAHKQGQQTWRIAGLSVQGFNINGFGLLTFGEAWHGNHHAFPHSAKLGLDDGQSDLGFQFIRLLEKSGLAWGIQLPNSKPNRTGLERLTP</sequence>
<evidence type="ECO:0000256" key="12">
    <source>
        <dbReference type="SAM" id="Phobius"/>
    </source>
</evidence>
<evidence type="ECO:0000256" key="6">
    <source>
        <dbReference type="ARBA" id="ARBA00022989"/>
    </source>
</evidence>
<dbReference type="PANTHER" id="PTHR11351:SF31">
    <property type="entry name" value="DESATURASE 1, ISOFORM A-RELATED"/>
    <property type="match status" value="1"/>
</dbReference>
<gene>
    <name evidence="14" type="primary">desC3</name>
    <name evidence="14" type="ORF">GCM10007939_05960</name>
</gene>
<evidence type="ECO:0000256" key="3">
    <source>
        <dbReference type="ARBA" id="ARBA00022516"/>
    </source>
</evidence>
<keyword evidence="9" id="KW-0443">Lipid metabolism</keyword>
<feature type="transmembrane region" description="Helical" evidence="12">
    <location>
        <begin position="36"/>
        <end position="64"/>
    </location>
</feature>
<evidence type="ECO:0000256" key="1">
    <source>
        <dbReference type="ARBA" id="ARBA00004141"/>
    </source>
</evidence>